<dbReference type="AlphaFoldDB" id="A0A074Z3M2"/>
<evidence type="ECO:0000313" key="1">
    <source>
        <dbReference type="EMBL" id="KER21633.1"/>
    </source>
</evidence>
<dbReference type="Proteomes" id="UP000054324">
    <property type="component" value="Unassembled WGS sequence"/>
</dbReference>
<name>A0A074Z3M2_OPIVI</name>
<protein>
    <submittedName>
        <fullName evidence="1">Uncharacterized protein</fullName>
    </submittedName>
</protein>
<dbReference type="CTD" id="20324245"/>
<accession>A0A074Z3M2</accession>
<dbReference type="RefSeq" id="XP_009174609.1">
    <property type="nucleotide sequence ID" value="XM_009176345.1"/>
</dbReference>
<keyword evidence="2" id="KW-1185">Reference proteome</keyword>
<dbReference type="EMBL" id="KL596952">
    <property type="protein sequence ID" value="KER21633.1"/>
    <property type="molecule type" value="Genomic_DNA"/>
</dbReference>
<sequence>MMLFERPSSSGWVILEIRDYEIYSPQSNLLTDAVTTALSYAQSFLRPFELRKYPFWTTWLADTHSTWPMIYNSGIAERTTNNPAIPYRPRSTLSP</sequence>
<reference evidence="1 2" key="1">
    <citation type="submission" date="2013-11" db="EMBL/GenBank/DDBJ databases">
        <title>Opisthorchis viverrini - life in the bile duct.</title>
        <authorList>
            <person name="Young N.D."/>
            <person name="Nagarajan N."/>
            <person name="Lin S.J."/>
            <person name="Korhonen P.K."/>
            <person name="Jex A.R."/>
            <person name="Hall R.S."/>
            <person name="Safavi-Hemami H."/>
            <person name="Kaewkong W."/>
            <person name="Bertrand D."/>
            <person name="Gao S."/>
            <person name="Seet Q."/>
            <person name="Wongkham S."/>
            <person name="Teh B.T."/>
            <person name="Wongkham C."/>
            <person name="Intapan P.M."/>
            <person name="Maleewong W."/>
            <person name="Yang X."/>
            <person name="Hu M."/>
            <person name="Wang Z."/>
            <person name="Hofmann A."/>
            <person name="Sternberg P.W."/>
            <person name="Tan P."/>
            <person name="Wang J."/>
            <person name="Gasser R.B."/>
        </authorList>
    </citation>
    <scope>NUCLEOTIDE SEQUENCE [LARGE SCALE GENOMIC DNA]</scope>
</reference>
<proteinExistence type="predicted"/>
<dbReference type="KEGG" id="ovi:T265_10077"/>
<evidence type="ECO:0000313" key="2">
    <source>
        <dbReference type="Proteomes" id="UP000054324"/>
    </source>
</evidence>
<dbReference type="GeneID" id="20324245"/>
<gene>
    <name evidence="1" type="ORF">T265_10077</name>
</gene>
<organism evidence="1 2">
    <name type="scientific">Opisthorchis viverrini</name>
    <name type="common">Southeast Asian liver fluke</name>
    <dbReference type="NCBI Taxonomy" id="6198"/>
    <lineage>
        <taxon>Eukaryota</taxon>
        <taxon>Metazoa</taxon>
        <taxon>Spiralia</taxon>
        <taxon>Lophotrochozoa</taxon>
        <taxon>Platyhelminthes</taxon>
        <taxon>Trematoda</taxon>
        <taxon>Digenea</taxon>
        <taxon>Opisthorchiida</taxon>
        <taxon>Opisthorchiata</taxon>
        <taxon>Opisthorchiidae</taxon>
        <taxon>Opisthorchis</taxon>
    </lineage>
</organism>